<dbReference type="AlphaFoldDB" id="A0A0G1XCK5"/>
<protein>
    <submittedName>
        <fullName evidence="1">Uncharacterized protein</fullName>
    </submittedName>
</protein>
<sequence>MTLFLLLAACAHDSATFGFDFEIADTSIYDLENNVFGFTLDPSTGTNALTIEFITSEMPNWSIIEFDNNDLDGNGAFNLHIFDAPDTAWIAITGTGREDGGYNHPICLGKNVGNTLYPSGDAGADIGRDDVTWVETVMQNDDFGTCHLVYSWFTEDAEPIAVPSFQ</sequence>
<accession>A0A0G1XCK5</accession>
<gene>
    <name evidence="1" type="ORF">UY72_C0064G0009</name>
</gene>
<evidence type="ECO:0000313" key="1">
    <source>
        <dbReference type="EMBL" id="KKW28681.1"/>
    </source>
</evidence>
<dbReference type="EMBL" id="LCRD01000064">
    <property type="protein sequence ID" value="KKW28681.1"/>
    <property type="molecule type" value="Genomic_DNA"/>
</dbReference>
<reference evidence="1 2" key="1">
    <citation type="journal article" date="2015" name="Nature">
        <title>rRNA introns, odd ribosomes, and small enigmatic genomes across a large radiation of phyla.</title>
        <authorList>
            <person name="Brown C.T."/>
            <person name="Hug L.A."/>
            <person name="Thomas B.C."/>
            <person name="Sharon I."/>
            <person name="Castelle C.J."/>
            <person name="Singh A."/>
            <person name="Wilkins M.J."/>
            <person name="Williams K.H."/>
            <person name="Banfield J.F."/>
        </authorList>
    </citation>
    <scope>NUCLEOTIDE SEQUENCE [LARGE SCALE GENOMIC DNA]</scope>
</reference>
<evidence type="ECO:0000313" key="2">
    <source>
        <dbReference type="Proteomes" id="UP000034846"/>
    </source>
</evidence>
<comment type="caution">
    <text evidence="1">The sequence shown here is derived from an EMBL/GenBank/DDBJ whole genome shotgun (WGS) entry which is preliminary data.</text>
</comment>
<organism evidence="1 2">
    <name type="scientific">Candidatus Uhrbacteria bacterium GW2011_GWD2_52_7</name>
    <dbReference type="NCBI Taxonomy" id="1618989"/>
    <lineage>
        <taxon>Bacteria</taxon>
        <taxon>Candidatus Uhriibacteriota</taxon>
    </lineage>
</organism>
<dbReference type="Proteomes" id="UP000034846">
    <property type="component" value="Unassembled WGS sequence"/>
</dbReference>
<proteinExistence type="predicted"/>
<name>A0A0G1XCK5_9BACT</name>